<organism evidence="1 2">
    <name type="scientific">Fasciola hepatica</name>
    <name type="common">Liver fluke</name>
    <dbReference type="NCBI Taxonomy" id="6192"/>
    <lineage>
        <taxon>Eukaryota</taxon>
        <taxon>Metazoa</taxon>
        <taxon>Spiralia</taxon>
        <taxon>Lophotrochozoa</taxon>
        <taxon>Platyhelminthes</taxon>
        <taxon>Trematoda</taxon>
        <taxon>Digenea</taxon>
        <taxon>Plagiorchiida</taxon>
        <taxon>Echinostomata</taxon>
        <taxon>Echinostomatoidea</taxon>
        <taxon>Fasciolidae</taxon>
        <taxon>Fasciola</taxon>
    </lineage>
</organism>
<reference evidence="1" key="1">
    <citation type="submission" date="2019-03" db="EMBL/GenBank/DDBJ databases">
        <title>Improved annotation for the trematode Fasciola hepatica.</title>
        <authorList>
            <person name="Choi Y.-J."/>
            <person name="Martin J."/>
            <person name="Mitreva M."/>
        </authorList>
    </citation>
    <scope>NUCLEOTIDE SEQUENCE [LARGE SCALE GENOMIC DNA]</scope>
</reference>
<dbReference type="Proteomes" id="UP000230066">
    <property type="component" value="Unassembled WGS sequence"/>
</dbReference>
<sequence>MQRLRGPTIGEDPLFREHWQQRLPHNTPVLLSAGRECLLEETAVIADDIVMVQPCCRWSNQISVITVPASLTSNDLALVLSRIDWSLGHPAVSRSGLQERYRARSPKRYRPSLRRHFGTSIEECFKYHNRLG</sequence>
<keyword evidence="2" id="KW-1185">Reference proteome</keyword>
<protein>
    <submittedName>
        <fullName evidence="1">Uncharacterized protein</fullName>
    </submittedName>
</protein>
<gene>
    <name evidence="1" type="ORF">D915_005367</name>
</gene>
<evidence type="ECO:0000313" key="1">
    <source>
        <dbReference type="EMBL" id="THD23835.1"/>
    </source>
</evidence>
<dbReference type="AlphaFoldDB" id="A0A4E0RAW7"/>
<name>A0A4E0RAW7_FASHE</name>
<comment type="caution">
    <text evidence="1">The sequence shown here is derived from an EMBL/GenBank/DDBJ whole genome shotgun (WGS) entry which is preliminary data.</text>
</comment>
<dbReference type="EMBL" id="JXXN02001916">
    <property type="protein sequence ID" value="THD23835.1"/>
    <property type="molecule type" value="Genomic_DNA"/>
</dbReference>
<proteinExistence type="predicted"/>
<evidence type="ECO:0000313" key="2">
    <source>
        <dbReference type="Proteomes" id="UP000230066"/>
    </source>
</evidence>
<accession>A0A4E0RAW7</accession>